<feature type="domain" description="SCP2" evidence="1">
    <location>
        <begin position="23"/>
        <end position="114"/>
    </location>
</feature>
<dbReference type="SUPFAM" id="SSF55718">
    <property type="entry name" value="SCP-like"/>
    <property type="match status" value="1"/>
</dbReference>
<organism evidence="2">
    <name type="scientific">hydrothermal vent metagenome</name>
    <dbReference type="NCBI Taxonomy" id="652676"/>
    <lineage>
        <taxon>unclassified sequences</taxon>
        <taxon>metagenomes</taxon>
        <taxon>ecological metagenomes</taxon>
    </lineage>
</organism>
<dbReference type="InterPro" id="IPR003033">
    <property type="entry name" value="SCP2_sterol-bd_dom"/>
</dbReference>
<proteinExistence type="predicted"/>
<sequence length="131" mass="14076">MAVQFLSDEFMTQATAQLNSSDAFKTAISGLSLDVQFIVTDVPDGDTINYALTIADGNAEMSLTTLPDFDASITSAYETATSISRGELNTQMAFMTGKIKIGGNPSKLIMHQNVFVEFANALKTMDVEYAA</sequence>
<evidence type="ECO:0000259" key="1">
    <source>
        <dbReference type="Pfam" id="PF02036"/>
    </source>
</evidence>
<reference evidence="2" key="1">
    <citation type="submission" date="2018-06" db="EMBL/GenBank/DDBJ databases">
        <authorList>
            <person name="Zhirakovskaya E."/>
        </authorList>
    </citation>
    <scope>NUCLEOTIDE SEQUENCE</scope>
</reference>
<dbReference type="InterPro" id="IPR036527">
    <property type="entry name" value="SCP2_sterol-bd_dom_sf"/>
</dbReference>
<dbReference type="Gene3D" id="3.30.1050.10">
    <property type="entry name" value="SCP2 sterol-binding domain"/>
    <property type="match status" value="1"/>
</dbReference>
<name>A0A3B0SE22_9ZZZZ</name>
<gene>
    <name evidence="2" type="ORF">MNBD_ACTINO02-2677</name>
</gene>
<evidence type="ECO:0000313" key="2">
    <source>
        <dbReference type="EMBL" id="VAW02303.1"/>
    </source>
</evidence>
<dbReference type="Pfam" id="PF02036">
    <property type="entry name" value="SCP2"/>
    <property type="match status" value="1"/>
</dbReference>
<dbReference type="EMBL" id="UOEK01000230">
    <property type="protein sequence ID" value="VAW02303.1"/>
    <property type="molecule type" value="Genomic_DNA"/>
</dbReference>
<accession>A0A3B0SE22</accession>
<dbReference type="AlphaFoldDB" id="A0A3B0SE22"/>
<protein>
    <recommendedName>
        <fullName evidence="1">SCP2 domain-containing protein</fullName>
    </recommendedName>
</protein>